<comment type="caution">
    <text evidence="2">The sequence shown here is derived from an EMBL/GenBank/DDBJ whole genome shotgun (WGS) entry which is preliminary data.</text>
</comment>
<feature type="chain" id="PRO_5034592660" evidence="1">
    <location>
        <begin position="19"/>
        <end position="193"/>
    </location>
</feature>
<gene>
    <name evidence="2" type="ORF">INT48_002669</name>
</gene>
<dbReference type="OrthoDB" id="2219121at2759"/>
<evidence type="ECO:0000256" key="1">
    <source>
        <dbReference type="SAM" id="SignalP"/>
    </source>
</evidence>
<dbReference type="AlphaFoldDB" id="A0A8H7VWB2"/>
<feature type="signal peptide" evidence="1">
    <location>
        <begin position="1"/>
        <end position="18"/>
    </location>
</feature>
<evidence type="ECO:0000313" key="3">
    <source>
        <dbReference type="Proteomes" id="UP000613177"/>
    </source>
</evidence>
<proteinExistence type="predicted"/>
<accession>A0A8H7VWB2</accession>
<reference evidence="2" key="1">
    <citation type="submission" date="2021-01" db="EMBL/GenBank/DDBJ databases">
        <title>Metabolic potential, ecology and presence of endohyphal bacteria is reflected in genomic diversity of Mucoromycotina.</title>
        <authorList>
            <person name="Muszewska A."/>
            <person name="Okrasinska A."/>
            <person name="Steczkiewicz K."/>
            <person name="Drgas O."/>
            <person name="Orlowska M."/>
            <person name="Perlinska-Lenart U."/>
            <person name="Aleksandrzak-Piekarczyk T."/>
            <person name="Szatraj K."/>
            <person name="Zielenkiewicz U."/>
            <person name="Pilsyk S."/>
            <person name="Malc E."/>
            <person name="Mieczkowski P."/>
            <person name="Kruszewska J.S."/>
            <person name="Biernat P."/>
            <person name="Pawlowska J."/>
        </authorList>
    </citation>
    <scope>NUCLEOTIDE SEQUENCE</scope>
    <source>
        <strain evidence="2">WA0000018081</strain>
    </source>
</reference>
<evidence type="ECO:0000313" key="2">
    <source>
        <dbReference type="EMBL" id="KAG2236856.1"/>
    </source>
</evidence>
<name>A0A8H7VWB2_9FUNG</name>
<protein>
    <submittedName>
        <fullName evidence="2">Uncharacterized protein</fullName>
    </submittedName>
</protein>
<dbReference type="EMBL" id="JAEPRE010000012">
    <property type="protein sequence ID" value="KAG2236856.1"/>
    <property type="molecule type" value="Genomic_DNA"/>
</dbReference>
<organism evidence="2 3">
    <name type="scientific">Thamnidium elegans</name>
    <dbReference type="NCBI Taxonomy" id="101142"/>
    <lineage>
        <taxon>Eukaryota</taxon>
        <taxon>Fungi</taxon>
        <taxon>Fungi incertae sedis</taxon>
        <taxon>Mucoromycota</taxon>
        <taxon>Mucoromycotina</taxon>
        <taxon>Mucoromycetes</taxon>
        <taxon>Mucorales</taxon>
        <taxon>Mucorineae</taxon>
        <taxon>Mucoraceae</taxon>
        <taxon>Thamnidium</taxon>
    </lineage>
</organism>
<dbReference type="Proteomes" id="UP000613177">
    <property type="component" value="Unassembled WGS sequence"/>
</dbReference>
<keyword evidence="1" id="KW-0732">Signal</keyword>
<sequence length="193" mass="21123">MIFLVFVLFSILSSLVCSEVLSPSHNYNVTLPEPNAPYVAGQMLPISYTLPDDTNLPNLLQLSVLFTTQEPTLNFTDIVITSNADISQGFSFRRTHNTYVYYEHQLSYAIPNNTLPGNYIVLFVDAVSKSNTSVPILVRPYAAPVTTIPTNPNKARPSGGGSIFATHNNEANTKSSSQYMIIVSVACCLLLSL</sequence>
<keyword evidence="3" id="KW-1185">Reference proteome</keyword>